<reference evidence="3" key="2">
    <citation type="journal article" date="2021" name="Sci. Data">
        <title>Chromosome-scale genome sequencing, assembly and annotation of six genomes from subfamily Leishmaniinae.</title>
        <authorList>
            <person name="Almutairi H."/>
            <person name="Urbaniak M.D."/>
            <person name="Bates M.D."/>
            <person name="Jariyapan N."/>
            <person name="Kwakye-Nuako G."/>
            <person name="Thomaz Soccol V."/>
            <person name="Al-Salem W.S."/>
            <person name="Dillon R.J."/>
            <person name="Bates P.A."/>
            <person name="Gatherer D."/>
        </authorList>
    </citation>
    <scope>NUCLEOTIDE SEQUENCE [LARGE SCALE GENOMIC DNA]</scope>
</reference>
<protein>
    <submittedName>
        <fullName evidence="2">Uncharacterized protein</fullName>
    </submittedName>
</protein>
<dbReference type="KEGG" id="lmat:92511207"/>
<dbReference type="Proteomes" id="UP000673552">
    <property type="component" value="Unassembled WGS sequence"/>
</dbReference>
<dbReference type="RefSeq" id="XP_067174800.1">
    <property type="nucleotide sequence ID" value="XM_067318695.1"/>
</dbReference>
<sequence length="600" mass="64183">MESKLNFHRAWVTSAVVLVAFLALAARRRQQKRRPAHRAPVDAKQAELEEALKRVLLPVFVRPEALPSGWGVAPPVFYPPHCAAIPLVLPSEMQEVEKHSRSVRAGSAARSKSGAADGATRTPTAFLLCSYSGCAAGPFATREDEEVFLAEVVAHHPLLRARLAGKPGGWSELPESPPPAGAGAEKAAAASEERRQFHHPRTFSHLLVSDDCAVLAGVNGPYIVLGVLTGFTGTSSPSQTATAPAGSDETGRKKSGSAKPTASAERMAISDAIEGIGRATFNVPLGTLGGDSLALSPRLPGASLATHQGYYRVVCAREGRELELCVPSEWTVRTDCMKGSGTAIDGLANPAGKTALAGCGDSSVGDTILTLAFTPSSFMSEGCVEIHLSGELFAALLEKPKTAAAALWATSGAADVSNPVAKATLEAITARPLPMSSHARTNAVTIVYVQPKLGVFFSVHPHSAVVYEPWMTDVPTILYCPLGDAEDEESPRMRIQYVEEVPKTWEAATNDDEEFVRNVLFHFTDRGASAASTTLTEISGMRCAMFHETREGHRCRTYVLPRGETVLAVRWETLEERWDRDLPVLQQTLDTLHVDAAVVN</sequence>
<feature type="compositionally biased region" description="Low complexity" evidence="1">
    <location>
        <begin position="103"/>
        <end position="119"/>
    </location>
</feature>
<evidence type="ECO:0000256" key="1">
    <source>
        <dbReference type="SAM" id="MobiDB-lite"/>
    </source>
</evidence>
<accession>A0A836GG23</accession>
<feature type="region of interest" description="Disordered" evidence="1">
    <location>
        <begin position="167"/>
        <end position="195"/>
    </location>
</feature>
<proteinExistence type="predicted"/>
<dbReference type="AlphaFoldDB" id="A0A836GG23"/>
<feature type="compositionally biased region" description="Low complexity" evidence="1">
    <location>
        <begin position="181"/>
        <end position="190"/>
    </location>
</feature>
<gene>
    <name evidence="2" type="ORF">LSCM1_01069</name>
</gene>
<dbReference type="EMBL" id="JAFEUZ010000035">
    <property type="protein sequence ID" value="KAG5466892.1"/>
    <property type="molecule type" value="Genomic_DNA"/>
</dbReference>
<feature type="region of interest" description="Disordered" evidence="1">
    <location>
        <begin position="98"/>
        <end position="119"/>
    </location>
</feature>
<reference evidence="3" key="1">
    <citation type="journal article" date="2021" name="Microbiol. Resour. Announc.">
        <title>LGAAP: Leishmaniinae Genome Assembly and Annotation Pipeline.</title>
        <authorList>
            <person name="Almutairi H."/>
            <person name="Urbaniak M.D."/>
            <person name="Bates M.D."/>
            <person name="Jariyapan N."/>
            <person name="Kwakye-Nuako G."/>
            <person name="Thomaz-Soccol V."/>
            <person name="Al-Salem W.S."/>
            <person name="Dillon R.J."/>
            <person name="Bates P.A."/>
            <person name="Gatherer D."/>
        </authorList>
    </citation>
    <scope>NUCLEOTIDE SEQUENCE [LARGE SCALE GENOMIC DNA]</scope>
</reference>
<feature type="region of interest" description="Disordered" evidence="1">
    <location>
        <begin position="235"/>
        <end position="264"/>
    </location>
</feature>
<comment type="caution">
    <text evidence="2">The sequence shown here is derived from an EMBL/GenBank/DDBJ whole genome shotgun (WGS) entry which is preliminary data.</text>
</comment>
<dbReference type="OrthoDB" id="273232at2759"/>
<evidence type="ECO:0000313" key="3">
    <source>
        <dbReference type="Proteomes" id="UP000673552"/>
    </source>
</evidence>
<name>A0A836GG23_9TRYP</name>
<evidence type="ECO:0000313" key="2">
    <source>
        <dbReference type="EMBL" id="KAG5466892.1"/>
    </source>
</evidence>
<organism evidence="2 3">
    <name type="scientific">Leishmania martiniquensis</name>
    <dbReference type="NCBI Taxonomy" id="1580590"/>
    <lineage>
        <taxon>Eukaryota</taxon>
        <taxon>Discoba</taxon>
        <taxon>Euglenozoa</taxon>
        <taxon>Kinetoplastea</taxon>
        <taxon>Metakinetoplastina</taxon>
        <taxon>Trypanosomatida</taxon>
        <taxon>Trypanosomatidae</taxon>
        <taxon>Leishmaniinae</taxon>
        <taxon>Leishmania</taxon>
    </lineage>
</organism>
<keyword evidence="3" id="KW-1185">Reference proteome</keyword>
<dbReference type="GeneID" id="92511207"/>